<gene>
    <name evidence="2" type="ORF">D0907_16295</name>
</gene>
<dbReference type="GeneID" id="99507043"/>
<keyword evidence="1" id="KW-0732">Signal</keyword>
<name>A0AAD0S2Z0_9GAMM</name>
<proteinExistence type="predicted"/>
<dbReference type="AlphaFoldDB" id="A0AAD0S2Z0"/>
<dbReference type="Proteomes" id="UP000264605">
    <property type="component" value="Chromosome"/>
</dbReference>
<evidence type="ECO:0000313" key="2">
    <source>
        <dbReference type="EMBL" id="AXV66748.1"/>
    </source>
</evidence>
<evidence type="ECO:0000256" key="1">
    <source>
        <dbReference type="SAM" id="SignalP"/>
    </source>
</evidence>
<sequence>MLRTNSFLLMMLILSFTLSKLAFAESSHIEVTPSNCVTIEQDCVMNIKVDWFTEATSTVCIRVTDQQVRLFCQKPKQGHNFLIAVRNNRNIVLELLTEQLIPLESTEINVFYQNIKKRRRDIAWSIF</sequence>
<dbReference type="KEGG" id="pdj:D0907_16295"/>
<feature type="chain" id="PRO_5042260959" evidence="1">
    <location>
        <begin position="25"/>
        <end position="127"/>
    </location>
</feature>
<evidence type="ECO:0000313" key="3">
    <source>
        <dbReference type="Proteomes" id="UP000264605"/>
    </source>
</evidence>
<accession>A0AAD0S2Z0</accession>
<organism evidence="2 3">
    <name type="scientific">Pseudoalteromonas lipolytica</name>
    <dbReference type="NCBI Taxonomy" id="570156"/>
    <lineage>
        <taxon>Bacteria</taxon>
        <taxon>Pseudomonadati</taxon>
        <taxon>Pseudomonadota</taxon>
        <taxon>Gammaproteobacteria</taxon>
        <taxon>Alteromonadales</taxon>
        <taxon>Pseudoalteromonadaceae</taxon>
        <taxon>Pseudoalteromonas</taxon>
    </lineage>
</organism>
<reference evidence="2 3" key="1">
    <citation type="submission" date="2018-08" db="EMBL/GenBank/DDBJ databases">
        <title>Draft genome sequence of Pseudoalteromonas donghaensis HJ51.</title>
        <authorList>
            <person name="Oh J."/>
            <person name="Roh D."/>
        </authorList>
    </citation>
    <scope>NUCLEOTIDE SEQUENCE [LARGE SCALE GENOMIC DNA]</scope>
    <source>
        <strain evidence="2 3">HJ51</strain>
    </source>
</reference>
<protein>
    <submittedName>
        <fullName evidence="2">DUF3019 domain-containing protein</fullName>
    </submittedName>
</protein>
<dbReference type="RefSeq" id="WP_118844767.1">
    <property type="nucleotide sequence ID" value="NZ_CP032090.1"/>
</dbReference>
<dbReference type="InterPro" id="IPR021559">
    <property type="entry name" value="DUF3019"/>
</dbReference>
<feature type="signal peptide" evidence="1">
    <location>
        <begin position="1"/>
        <end position="24"/>
    </location>
</feature>
<dbReference type="EMBL" id="CP032090">
    <property type="protein sequence ID" value="AXV66748.1"/>
    <property type="molecule type" value="Genomic_DNA"/>
</dbReference>
<dbReference type="Pfam" id="PF11456">
    <property type="entry name" value="DUF3019"/>
    <property type="match status" value="1"/>
</dbReference>